<evidence type="ECO:0000313" key="2">
    <source>
        <dbReference type="EMBL" id="QHS97097.1"/>
    </source>
</evidence>
<organism evidence="2">
    <name type="scientific">viral metagenome</name>
    <dbReference type="NCBI Taxonomy" id="1070528"/>
    <lineage>
        <taxon>unclassified sequences</taxon>
        <taxon>metagenomes</taxon>
        <taxon>organismal metagenomes</taxon>
    </lineage>
</organism>
<proteinExistence type="predicted"/>
<reference evidence="2" key="1">
    <citation type="journal article" date="2020" name="Nature">
        <title>Giant virus diversity and host interactions through global metagenomics.</title>
        <authorList>
            <person name="Schulz F."/>
            <person name="Roux S."/>
            <person name="Paez-Espino D."/>
            <person name="Jungbluth S."/>
            <person name="Walsh D.A."/>
            <person name="Denef V.J."/>
            <person name="McMahon K.D."/>
            <person name="Konstantinidis K.T."/>
            <person name="Eloe-Fadrosh E.A."/>
            <person name="Kyrpides N.C."/>
            <person name="Woyke T."/>
        </authorList>
    </citation>
    <scope>NUCLEOTIDE SEQUENCE</scope>
    <source>
        <strain evidence="2">GVMAG-M-3300020166-5</strain>
    </source>
</reference>
<dbReference type="EMBL" id="MN739286">
    <property type="protein sequence ID" value="QHS97097.1"/>
    <property type="molecule type" value="Genomic_DNA"/>
</dbReference>
<keyword evidence="1" id="KW-0175">Coiled coil</keyword>
<sequence>MMSTLAKTPYNYEEYIVSDGMTFVDGHSQLSATMFKDSGARCPCHSTRIHYNKYSFASQHCKSKKHIEWLAKMTSNHEGIVRTGKDRAVEIKDLRVRLEKEERKNKRLERQLGEFDKTIREKDASHALELEEIKADSAAVTEAYEILSQKLNDKTEKLDAFRVWVKVGVSEIMGREWEESDEESDDGL</sequence>
<protein>
    <submittedName>
        <fullName evidence="2">Uncharacterized protein</fullName>
    </submittedName>
</protein>
<accession>A0A6C0BXP5</accession>
<evidence type="ECO:0000256" key="1">
    <source>
        <dbReference type="SAM" id="Coils"/>
    </source>
</evidence>
<name>A0A6C0BXP5_9ZZZZ</name>
<feature type="coiled-coil region" evidence="1">
    <location>
        <begin position="91"/>
        <end position="118"/>
    </location>
</feature>
<dbReference type="AlphaFoldDB" id="A0A6C0BXP5"/>